<dbReference type="AlphaFoldDB" id="A0A919NKZ6"/>
<keyword evidence="2" id="KW-1185">Reference proteome</keyword>
<evidence type="ECO:0000313" key="1">
    <source>
        <dbReference type="EMBL" id="GIF20040.1"/>
    </source>
</evidence>
<comment type="caution">
    <text evidence="1">The sequence shown here is derived from an EMBL/GenBank/DDBJ whole genome shotgun (WGS) entry which is preliminary data.</text>
</comment>
<name>A0A919NKZ6_9ACTN</name>
<evidence type="ECO:0008006" key="3">
    <source>
        <dbReference type="Google" id="ProtNLM"/>
    </source>
</evidence>
<dbReference type="RefSeq" id="WP_203805305.1">
    <property type="nucleotide sequence ID" value="NZ_BOMY01000020.1"/>
</dbReference>
<sequence>MSSFMQFERALVQRDWPTARAVLTVADADHFAAYLGYAAHLKGVEEWIPDVVRAEPHSILPLLIRGARAVSWAWEARGSGWGNKLSEQQLTVWVRRLELAQNCLDEVVARDPKCVEAWHYQVTLSRARQVPAEEAWRRFDRLTDISPAHLHGHLQMLEYLKPKWFGSPEMMFDFARTRAAAHPGTDLPILVAEAHLEHRRAEGGDKYLRRTDVAGEIYAAAHNSFWHESYRWSLSTPLLWNNFAYSLTLAGYYREACNIYDLIGEDCVRTSPWGSTERFTELRDQARDQADDIYDPQGG</sequence>
<protein>
    <recommendedName>
        <fullName evidence="3">DUF4034 domain-containing protein</fullName>
    </recommendedName>
</protein>
<reference evidence="1" key="1">
    <citation type="submission" date="2021-01" db="EMBL/GenBank/DDBJ databases">
        <title>Whole genome shotgun sequence of Actinoplanes tereljensis NBRC 105297.</title>
        <authorList>
            <person name="Komaki H."/>
            <person name="Tamura T."/>
        </authorList>
    </citation>
    <scope>NUCLEOTIDE SEQUENCE</scope>
    <source>
        <strain evidence="1">NBRC 105297</strain>
    </source>
</reference>
<organism evidence="1 2">
    <name type="scientific">Paractinoplanes tereljensis</name>
    <dbReference type="NCBI Taxonomy" id="571912"/>
    <lineage>
        <taxon>Bacteria</taxon>
        <taxon>Bacillati</taxon>
        <taxon>Actinomycetota</taxon>
        <taxon>Actinomycetes</taxon>
        <taxon>Micromonosporales</taxon>
        <taxon>Micromonosporaceae</taxon>
        <taxon>Paractinoplanes</taxon>
    </lineage>
</organism>
<dbReference type="EMBL" id="BOMY01000020">
    <property type="protein sequence ID" value="GIF20040.1"/>
    <property type="molecule type" value="Genomic_DNA"/>
</dbReference>
<proteinExistence type="predicted"/>
<accession>A0A919NKZ6</accession>
<evidence type="ECO:0000313" key="2">
    <source>
        <dbReference type="Proteomes" id="UP000623608"/>
    </source>
</evidence>
<dbReference type="Proteomes" id="UP000623608">
    <property type="component" value="Unassembled WGS sequence"/>
</dbReference>
<gene>
    <name evidence="1" type="ORF">Ate02nite_27700</name>
</gene>